<reference evidence="2" key="1">
    <citation type="journal article" date="2011" name="PLoS Genet.">
        <title>Genomic analysis of the necrotrophic fungal pathogens Sclerotinia sclerotiorum and Botrytis cinerea.</title>
        <authorList>
            <person name="Amselem J."/>
            <person name="Cuomo C.A."/>
            <person name="van Kan J.A."/>
            <person name="Viaud M."/>
            <person name="Benito E.P."/>
            <person name="Couloux A."/>
            <person name="Coutinho P.M."/>
            <person name="de Vries R.P."/>
            <person name="Dyer P.S."/>
            <person name="Fillinger S."/>
            <person name="Fournier E."/>
            <person name="Gout L."/>
            <person name="Hahn M."/>
            <person name="Kohn L."/>
            <person name="Lapalu N."/>
            <person name="Plummer K.M."/>
            <person name="Pradier J.M."/>
            <person name="Quevillon E."/>
            <person name="Sharon A."/>
            <person name="Simon A."/>
            <person name="ten Have A."/>
            <person name="Tudzynski B."/>
            <person name="Tudzynski P."/>
            <person name="Wincker P."/>
            <person name="Andrew M."/>
            <person name="Anthouard V."/>
            <person name="Beever R.E."/>
            <person name="Beffa R."/>
            <person name="Benoit I."/>
            <person name="Bouzid O."/>
            <person name="Brault B."/>
            <person name="Chen Z."/>
            <person name="Choquer M."/>
            <person name="Collemare J."/>
            <person name="Cotton P."/>
            <person name="Danchin E.G."/>
            <person name="Da Silva C."/>
            <person name="Gautier A."/>
            <person name="Giraud C."/>
            <person name="Giraud T."/>
            <person name="Gonzalez C."/>
            <person name="Grossetete S."/>
            <person name="Guldener U."/>
            <person name="Henrissat B."/>
            <person name="Howlett B.J."/>
            <person name="Kodira C."/>
            <person name="Kretschmer M."/>
            <person name="Lappartient A."/>
            <person name="Leroch M."/>
            <person name="Levis C."/>
            <person name="Mauceli E."/>
            <person name="Neuveglise C."/>
            <person name="Oeser B."/>
            <person name="Pearson M."/>
            <person name="Poulain J."/>
            <person name="Poussereau N."/>
            <person name="Quesneville H."/>
            <person name="Rascle C."/>
            <person name="Schumacher J."/>
            <person name="Segurens B."/>
            <person name="Sexton A."/>
            <person name="Silva E."/>
            <person name="Sirven C."/>
            <person name="Soanes D.M."/>
            <person name="Talbot N.J."/>
            <person name="Templeton M."/>
            <person name="Yandava C."/>
            <person name="Yarden O."/>
            <person name="Zeng Q."/>
            <person name="Rollins J.A."/>
            <person name="Lebrun M.H."/>
            <person name="Dickman M."/>
        </authorList>
    </citation>
    <scope>NUCLEOTIDE SEQUENCE [LARGE SCALE GENOMIC DNA]</scope>
    <source>
        <strain evidence="2">T4</strain>
    </source>
</reference>
<dbReference type="Proteomes" id="UP000008177">
    <property type="component" value="Unplaced contigs"/>
</dbReference>
<evidence type="ECO:0000313" key="1">
    <source>
        <dbReference type="EMBL" id="CCD53705.1"/>
    </source>
</evidence>
<dbReference type="AlphaFoldDB" id="G2YQ07"/>
<proteinExistence type="predicted"/>
<name>G2YQ07_BOTF4</name>
<dbReference type="HOGENOM" id="CLU_2903960_0_0_1"/>
<organism evidence="1 2">
    <name type="scientific">Botryotinia fuckeliana (strain T4)</name>
    <name type="common">Noble rot fungus</name>
    <name type="synonym">Botrytis cinerea</name>
    <dbReference type="NCBI Taxonomy" id="999810"/>
    <lineage>
        <taxon>Eukaryota</taxon>
        <taxon>Fungi</taxon>
        <taxon>Dikarya</taxon>
        <taxon>Ascomycota</taxon>
        <taxon>Pezizomycotina</taxon>
        <taxon>Leotiomycetes</taxon>
        <taxon>Helotiales</taxon>
        <taxon>Sclerotiniaceae</taxon>
        <taxon>Botrytis</taxon>
    </lineage>
</organism>
<accession>G2YQ07</accession>
<evidence type="ECO:0000313" key="2">
    <source>
        <dbReference type="Proteomes" id="UP000008177"/>
    </source>
</evidence>
<protein>
    <submittedName>
        <fullName evidence="1">Uncharacterized protein</fullName>
    </submittedName>
</protein>
<gene>
    <name evidence="1" type="ORF">BofuT4_uP132590.1</name>
</gene>
<dbReference type="InParanoid" id="G2YQ07"/>
<sequence length="62" mass="7072">MLMDSSYPTPIFCPPRRWLSLFDARDPEELGLLLILRGRLDELLGRLDETGVATPREVALVF</sequence>
<dbReference type="EMBL" id="FQ790348">
    <property type="protein sequence ID" value="CCD53705.1"/>
    <property type="molecule type" value="Genomic_DNA"/>
</dbReference>